<keyword evidence="13 19" id="KW-1133">Transmembrane helix</keyword>
<comment type="catalytic activity">
    <reaction evidence="18">
        <text>all-trans-lycopene = gamma-carotene</text>
        <dbReference type="Rhea" id="RHEA:32219"/>
        <dbReference type="ChEBI" id="CHEBI:15948"/>
        <dbReference type="ChEBI" id="CHEBI:27740"/>
        <dbReference type="EC" id="5.5.1.19"/>
    </reaction>
</comment>
<sequence length="611" mass="69500">MGFEYALVHLKYNIPPAIVLSFIYRPFFQRIDIYKILFLIAIAVVSTIPWDSYLIKRKIWTYPPNVIIGPKLFLIPAEELFFFVIQTYNTSLLYLLLSKPIFHSTHLGGWERPGEKKRKPWDPLALPISLKSARNSGQLIIGSLILIGGFLIVQNARGTYLGLILAWAGPFALLLWTLSHAFLIRLPYTTTLLPITLSTLYLWIVDTLALRRGTWSIETGTKLGLHLWDGLDIEEAVFFLATNILIVFGLIAFDHALAILLTFPTLFPTVPECPSPRMLVCALLTDTCKYDNLRIAGIQEAAELLRQKSRSFYMASSVFRGRLRIDLILLYSFCRVADDLVDDAKNTDSEAREWIAKLTHYLDLVYASKETANVSASCRSDIDKYIQDSFPPSLYRTLRLLPTHILSSKPLYELLEGFKTDLEFHQANCYRNTGEFPIRDEHNLTIYSRRVAGTVAEMCLELVFYHTSAVVLSHRRDELIHAGARMGIALQYINICRDVATDAEIGRVYLPTSWLEEEGLKPQDVVENPSGPIIDKLRGRLLKKGFAIYQEARPAIEQIPEDARMSLRVAVESYVEIGRVLKENEYMVTKGRATVPKLRRIGVAWKALRQG</sequence>
<dbReference type="GO" id="GO:0016020">
    <property type="term" value="C:membrane"/>
    <property type="evidence" value="ECO:0007669"/>
    <property type="project" value="UniProtKB-SubCell"/>
</dbReference>
<evidence type="ECO:0000256" key="14">
    <source>
        <dbReference type="ARBA" id="ARBA00023136"/>
    </source>
</evidence>
<evidence type="ECO:0000256" key="9">
    <source>
        <dbReference type="ARBA" id="ARBA00018909"/>
    </source>
</evidence>
<feature type="transmembrane region" description="Helical" evidence="19">
    <location>
        <begin position="6"/>
        <end position="24"/>
    </location>
</feature>
<comment type="caution">
    <text evidence="20">The sequence shown here is derived from an EMBL/GenBank/DDBJ whole genome shotgun (WGS) entry which is preliminary data.</text>
</comment>
<dbReference type="NCBIfam" id="TIGR03462">
    <property type="entry name" value="CarR_dom_SF"/>
    <property type="match status" value="2"/>
</dbReference>
<dbReference type="PANTHER" id="PTHR31480">
    <property type="entry name" value="BIFUNCTIONAL LYCOPENE CYCLASE/PHYTOENE SYNTHASE"/>
    <property type="match status" value="1"/>
</dbReference>
<keyword evidence="14 19" id="KW-0472">Membrane</keyword>
<feature type="transmembrane region" description="Helical" evidence="19">
    <location>
        <begin position="136"/>
        <end position="153"/>
    </location>
</feature>
<evidence type="ECO:0000256" key="1">
    <source>
        <dbReference type="ARBA" id="ARBA00001805"/>
    </source>
</evidence>
<dbReference type="GO" id="GO:0004311">
    <property type="term" value="F:geranylgeranyl diphosphate synthase activity"/>
    <property type="evidence" value="ECO:0007669"/>
    <property type="project" value="InterPro"/>
</dbReference>
<evidence type="ECO:0000256" key="16">
    <source>
        <dbReference type="ARBA" id="ARBA00023268"/>
    </source>
</evidence>
<dbReference type="CDD" id="cd00683">
    <property type="entry name" value="Trans_IPPS_HH"/>
    <property type="match status" value="1"/>
</dbReference>
<evidence type="ECO:0000256" key="19">
    <source>
        <dbReference type="SAM" id="Phobius"/>
    </source>
</evidence>
<dbReference type="EC" id="2.5.1.32" evidence="8"/>
<proteinExistence type="inferred from homology"/>
<dbReference type="InterPro" id="IPR017825">
    <property type="entry name" value="Lycopene_cyclase_dom"/>
</dbReference>
<evidence type="ECO:0000256" key="10">
    <source>
        <dbReference type="ARBA" id="ARBA00022679"/>
    </source>
</evidence>
<feature type="transmembrane region" description="Helical" evidence="19">
    <location>
        <begin position="236"/>
        <end position="261"/>
    </location>
</feature>
<dbReference type="GO" id="GO:0045436">
    <property type="term" value="F:lycopene beta cyclase activity"/>
    <property type="evidence" value="ECO:0007669"/>
    <property type="project" value="UniProtKB-ARBA"/>
</dbReference>
<evidence type="ECO:0000256" key="3">
    <source>
        <dbReference type="ARBA" id="ARBA00005089"/>
    </source>
</evidence>
<dbReference type="PROSITE" id="PS01045">
    <property type="entry name" value="SQUALEN_PHYTOEN_SYN_2"/>
    <property type="match status" value="1"/>
</dbReference>
<dbReference type="Pfam" id="PF00494">
    <property type="entry name" value="SQS_PSY"/>
    <property type="match status" value="1"/>
</dbReference>
<keyword evidence="11 19" id="KW-0812">Transmembrane</keyword>
<feature type="transmembrane region" description="Helical" evidence="19">
    <location>
        <begin position="159"/>
        <end position="179"/>
    </location>
</feature>
<dbReference type="Proteomes" id="UP000308671">
    <property type="component" value="Unassembled WGS sequence"/>
</dbReference>
<comment type="subcellular location">
    <subcellularLocation>
        <location evidence="2">Membrane</location>
        <topology evidence="2">Multi-pass membrane protein</topology>
    </subcellularLocation>
</comment>
<comment type="pathway">
    <text evidence="4">Carotenoid biosynthesis; phytoene biosynthesis; all-trans-phytoene from geranylgeranyl diphosphate: step 1/1.</text>
</comment>
<evidence type="ECO:0000256" key="7">
    <source>
        <dbReference type="ARBA" id="ARBA00012242"/>
    </source>
</evidence>
<keyword evidence="16" id="KW-0511">Multifunctional enzyme</keyword>
<keyword evidence="10" id="KW-0808">Transferase</keyword>
<organism evidence="20 21">
    <name type="scientific">Botrytis galanthina</name>
    <dbReference type="NCBI Taxonomy" id="278940"/>
    <lineage>
        <taxon>Eukaryota</taxon>
        <taxon>Fungi</taxon>
        <taxon>Dikarya</taxon>
        <taxon>Ascomycota</taxon>
        <taxon>Pezizomycotina</taxon>
        <taxon>Leotiomycetes</taxon>
        <taxon>Helotiales</taxon>
        <taxon>Sclerotiniaceae</taxon>
        <taxon>Botrytis</taxon>
    </lineage>
</organism>
<keyword evidence="21" id="KW-1185">Reference proteome</keyword>
<evidence type="ECO:0000256" key="2">
    <source>
        <dbReference type="ARBA" id="ARBA00004141"/>
    </source>
</evidence>
<evidence type="ECO:0000313" key="21">
    <source>
        <dbReference type="Proteomes" id="UP000308671"/>
    </source>
</evidence>
<evidence type="ECO:0000256" key="8">
    <source>
        <dbReference type="ARBA" id="ARBA00012396"/>
    </source>
</evidence>
<dbReference type="OrthoDB" id="6600518at2759"/>
<evidence type="ECO:0000256" key="18">
    <source>
        <dbReference type="ARBA" id="ARBA00029335"/>
    </source>
</evidence>
<evidence type="ECO:0000256" key="5">
    <source>
        <dbReference type="ARBA" id="ARBA00008247"/>
    </source>
</evidence>
<dbReference type="InterPro" id="IPR008949">
    <property type="entry name" value="Isoprenoid_synthase_dom_sf"/>
</dbReference>
<dbReference type="SFLD" id="SFLDS00005">
    <property type="entry name" value="Isoprenoid_Synthase_Type_I"/>
    <property type="match status" value="1"/>
</dbReference>
<dbReference type="EMBL" id="PQXL01000546">
    <property type="protein sequence ID" value="THV44986.1"/>
    <property type="molecule type" value="Genomic_DNA"/>
</dbReference>
<evidence type="ECO:0000256" key="17">
    <source>
        <dbReference type="ARBA" id="ARBA00029313"/>
    </source>
</evidence>
<evidence type="ECO:0000256" key="6">
    <source>
        <dbReference type="ARBA" id="ARBA00008406"/>
    </source>
</evidence>
<dbReference type="UniPathway" id="UPA00802"/>
<dbReference type="InterPro" id="IPR019845">
    <property type="entry name" value="Squalene/phytoene_synthase_CS"/>
</dbReference>
<dbReference type="InterPro" id="IPR002060">
    <property type="entry name" value="Squ/phyt_synthse"/>
</dbReference>
<dbReference type="GO" id="GO:0016872">
    <property type="term" value="F:intramolecular lyase activity"/>
    <property type="evidence" value="ECO:0007669"/>
    <property type="project" value="InterPro"/>
</dbReference>
<dbReference type="UniPathway" id="UPA00799">
    <property type="reaction ID" value="UER00773"/>
</dbReference>
<evidence type="ECO:0000256" key="12">
    <source>
        <dbReference type="ARBA" id="ARBA00022746"/>
    </source>
</evidence>
<comment type="similarity">
    <text evidence="6">In the C-terminal section; belongs to the phytoene/squalene synthase family.</text>
</comment>
<gene>
    <name evidence="20" type="ORF">BGAL_0547g00020</name>
</gene>
<keyword evidence="12" id="KW-0125">Carotenoid biosynthesis</keyword>
<dbReference type="InterPro" id="IPR044843">
    <property type="entry name" value="Trans_IPPS_bact-type"/>
</dbReference>
<protein>
    <recommendedName>
        <fullName evidence="9">Bifunctional lycopene cyclase/phytoene synthase</fullName>
        <ecNumber evidence="8">2.5.1.32</ecNumber>
        <ecNumber evidence="7">5.5.1.19</ecNumber>
    </recommendedName>
</protein>
<feature type="transmembrane region" description="Helical" evidence="19">
    <location>
        <begin position="36"/>
        <end position="55"/>
    </location>
</feature>
<evidence type="ECO:0000256" key="15">
    <source>
        <dbReference type="ARBA" id="ARBA00023235"/>
    </source>
</evidence>
<dbReference type="GO" id="GO:0051996">
    <property type="term" value="F:squalene synthase [NAD(P)H] activity"/>
    <property type="evidence" value="ECO:0007669"/>
    <property type="project" value="InterPro"/>
</dbReference>
<comment type="pathway">
    <text evidence="3">Carotenoid biosynthesis; beta-carotene biosynthesis.</text>
</comment>
<reference evidence="20 21" key="1">
    <citation type="submission" date="2017-12" db="EMBL/GenBank/DDBJ databases">
        <title>Comparative genomics of Botrytis spp.</title>
        <authorList>
            <person name="Valero-Jimenez C.A."/>
            <person name="Tapia P."/>
            <person name="Veloso J."/>
            <person name="Silva-Moreno E."/>
            <person name="Staats M."/>
            <person name="Valdes J.H."/>
            <person name="Van Kan J.A.L."/>
        </authorList>
    </citation>
    <scope>NUCLEOTIDE SEQUENCE [LARGE SCALE GENOMIC DNA]</scope>
    <source>
        <strain evidence="20 21">MUCL435</strain>
    </source>
</reference>
<evidence type="ECO:0000313" key="20">
    <source>
        <dbReference type="EMBL" id="THV44986.1"/>
    </source>
</evidence>
<dbReference type="InterPro" id="IPR033904">
    <property type="entry name" value="Trans_IPPS_HH"/>
</dbReference>
<dbReference type="SFLD" id="SFLDG01018">
    <property type="entry name" value="Squalene/Phytoene_Synthase_Lik"/>
    <property type="match status" value="1"/>
</dbReference>
<feature type="transmembrane region" description="Helical" evidence="19">
    <location>
        <begin position="186"/>
        <end position="204"/>
    </location>
</feature>
<accession>A0A4V4HTD5</accession>
<keyword evidence="15" id="KW-0413">Isomerase</keyword>
<dbReference type="SUPFAM" id="SSF48576">
    <property type="entry name" value="Terpenoid synthases"/>
    <property type="match status" value="1"/>
</dbReference>
<comment type="similarity">
    <text evidence="5">In the N-terminal section; belongs to the lycopene beta-cyclase family.</text>
</comment>
<evidence type="ECO:0000256" key="13">
    <source>
        <dbReference type="ARBA" id="ARBA00022989"/>
    </source>
</evidence>
<dbReference type="AlphaFoldDB" id="A0A4V4HTD5"/>
<comment type="catalytic activity">
    <reaction evidence="1">
        <text>2 (2E,6E,10E)-geranylgeranyl diphosphate = 15-cis-phytoene + 2 diphosphate</text>
        <dbReference type="Rhea" id="RHEA:34475"/>
        <dbReference type="ChEBI" id="CHEBI:27787"/>
        <dbReference type="ChEBI" id="CHEBI:33019"/>
        <dbReference type="ChEBI" id="CHEBI:58756"/>
        <dbReference type="EC" id="2.5.1.32"/>
    </reaction>
</comment>
<name>A0A4V4HTD5_9HELO</name>
<dbReference type="EC" id="5.5.1.19" evidence="7"/>
<comment type="catalytic activity">
    <reaction evidence="17">
        <text>gamma-carotene = all-trans-beta-carotene</text>
        <dbReference type="Rhea" id="RHEA:32239"/>
        <dbReference type="ChEBI" id="CHEBI:17579"/>
        <dbReference type="ChEBI" id="CHEBI:27740"/>
        <dbReference type="EC" id="5.5.1.19"/>
    </reaction>
</comment>
<dbReference type="Gene3D" id="1.10.600.10">
    <property type="entry name" value="Farnesyl Diphosphate Synthase"/>
    <property type="match status" value="1"/>
</dbReference>
<evidence type="ECO:0000256" key="11">
    <source>
        <dbReference type="ARBA" id="ARBA00022692"/>
    </source>
</evidence>
<evidence type="ECO:0000256" key="4">
    <source>
        <dbReference type="ARBA" id="ARBA00005172"/>
    </source>
</evidence>
<dbReference type="GO" id="GO:0016117">
    <property type="term" value="P:carotenoid biosynthetic process"/>
    <property type="evidence" value="ECO:0007669"/>
    <property type="project" value="UniProtKB-KW"/>
</dbReference>
<dbReference type="SFLD" id="SFLDG01212">
    <property type="entry name" value="Phytoene_synthase_like"/>
    <property type="match status" value="1"/>
</dbReference>